<dbReference type="Gene3D" id="3.40.630.30">
    <property type="match status" value="1"/>
</dbReference>
<dbReference type="InterPro" id="IPR050832">
    <property type="entry name" value="Bact_Acetyltransf"/>
</dbReference>
<dbReference type="GO" id="GO:0016747">
    <property type="term" value="F:acyltransferase activity, transferring groups other than amino-acyl groups"/>
    <property type="evidence" value="ECO:0007669"/>
    <property type="project" value="InterPro"/>
</dbReference>
<accession>A0A931B2N3</accession>
<name>A0A931B2N3_9ACTN</name>
<evidence type="ECO:0000313" key="4">
    <source>
        <dbReference type="EMBL" id="MBF9069249.1"/>
    </source>
</evidence>
<dbReference type="Proteomes" id="UP000657385">
    <property type="component" value="Unassembled WGS sequence"/>
</dbReference>
<evidence type="ECO:0000256" key="1">
    <source>
        <dbReference type="ARBA" id="ARBA00022679"/>
    </source>
</evidence>
<proteinExistence type="predicted"/>
<dbReference type="AlphaFoldDB" id="A0A931B2N3"/>
<dbReference type="CDD" id="cd04301">
    <property type="entry name" value="NAT_SF"/>
    <property type="match status" value="1"/>
</dbReference>
<gene>
    <name evidence="4" type="ORF">I2501_14580</name>
</gene>
<protein>
    <submittedName>
        <fullName evidence="4">GNAT family N-acetyltransferase</fullName>
    </submittedName>
</protein>
<dbReference type="InterPro" id="IPR016181">
    <property type="entry name" value="Acyl_CoA_acyltransferase"/>
</dbReference>
<sequence>MEKPVRNVRLEPFTEAEFGPWEEVQVERYARSNVTAGIWAAEEGPEKAREAYDQLLPKGLATPENHLWVARDEETGERVGTLWIGMRPLGADSQAYVYFVGVDEAHQGKGYGRALMNAATEAGRRLGATSMGLNVFGDNTRAQNLYRSLGYQVQAQSMRLDL</sequence>
<evidence type="ECO:0000256" key="2">
    <source>
        <dbReference type="ARBA" id="ARBA00023315"/>
    </source>
</evidence>
<comment type="caution">
    <text evidence="4">The sequence shown here is derived from an EMBL/GenBank/DDBJ whole genome shotgun (WGS) entry which is preliminary data.</text>
</comment>
<dbReference type="Pfam" id="PF00583">
    <property type="entry name" value="Acetyltransf_1"/>
    <property type="match status" value="1"/>
</dbReference>
<dbReference type="PROSITE" id="PS51186">
    <property type="entry name" value="GNAT"/>
    <property type="match status" value="1"/>
</dbReference>
<evidence type="ECO:0000259" key="3">
    <source>
        <dbReference type="PROSITE" id="PS51186"/>
    </source>
</evidence>
<dbReference type="EMBL" id="JADPRT010000005">
    <property type="protein sequence ID" value="MBF9069249.1"/>
    <property type="molecule type" value="Genomic_DNA"/>
</dbReference>
<evidence type="ECO:0000313" key="5">
    <source>
        <dbReference type="Proteomes" id="UP000657385"/>
    </source>
</evidence>
<keyword evidence="5" id="KW-1185">Reference proteome</keyword>
<dbReference type="PANTHER" id="PTHR43877">
    <property type="entry name" value="AMINOALKYLPHOSPHONATE N-ACETYLTRANSFERASE-RELATED-RELATED"/>
    <property type="match status" value="1"/>
</dbReference>
<feature type="domain" description="N-acetyltransferase" evidence="3">
    <location>
        <begin position="8"/>
        <end position="162"/>
    </location>
</feature>
<keyword evidence="2" id="KW-0012">Acyltransferase</keyword>
<keyword evidence="1" id="KW-0808">Transferase</keyword>
<dbReference type="RefSeq" id="WP_196194404.1">
    <property type="nucleotide sequence ID" value="NZ_JADPRT010000005.1"/>
</dbReference>
<organism evidence="4 5">
    <name type="scientific">Streptacidiphilus fuscans</name>
    <dbReference type="NCBI Taxonomy" id="2789292"/>
    <lineage>
        <taxon>Bacteria</taxon>
        <taxon>Bacillati</taxon>
        <taxon>Actinomycetota</taxon>
        <taxon>Actinomycetes</taxon>
        <taxon>Kitasatosporales</taxon>
        <taxon>Streptomycetaceae</taxon>
        <taxon>Streptacidiphilus</taxon>
    </lineage>
</organism>
<dbReference type="SUPFAM" id="SSF55729">
    <property type="entry name" value="Acyl-CoA N-acyltransferases (Nat)"/>
    <property type="match status" value="1"/>
</dbReference>
<reference evidence="4" key="1">
    <citation type="submission" date="2020-11" db="EMBL/GenBank/DDBJ databases">
        <title>Isolation and identification of active actinomycetes.</title>
        <authorList>
            <person name="Yu B."/>
        </authorList>
    </citation>
    <scope>NUCLEOTIDE SEQUENCE</scope>
    <source>
        <strain evidence="4">NEAU-YB345</strain>
    </source>
</reference>
<dbReference type="InterPro" id="IPR000182">
    <property type="entry name" value="GNAT_dom"/>
</dbReference>